<organism evidence="7 8">
    <name type="scientific">Waltera intestinalis</name>
    <dbReference type="NCBI Taxonomy" id="2606635"/>
    <lineage>
        <taxon>Bacteria</taxon>
        <taxon>Bacillati</taxon>
        <taxon>Bacillota</taxon>
        <taxon>Clostridia</taxon>
        <taxon>Lachnospirales</taxon>
        <taxon>Lachnospiraceae</taxon>
        <taxon>Waltera</taxon>
    </lineage>
</organism>
<keyword evidence="3" id="KW-0378">Hydrolase</keyword>
<evidence type="ECO:0000256" key="2">
    <source>
        <dbReference type="ARBA" id="ARBA00022723"/>
    </source>
</evidence>
<evidence type="ECO:0000256" key="5">
    <source>
        <dbReference type="ARBA" id="ARBA00022884"/>
    </source>
</evidence>
<dbReference type="GO" id="GO:0046872">
    <property type="term" value="F:metal ion binding"/>
    <property type="evidence" value="ECO:0007669"/>
    <property type="project" value="UniProtKB-KW"/>
</dbReference>
<reference evidence="7 8" key="1">
    <citation type="submission" date="2019-08" db="EMBL/GenBank/DDBJ databases">
        <title>In-depth cultivation of the pig gut microbiome towards novel bacterial diversity and tailored functional studies.</title>
        <authorList>
            <person name="Wylensek D."/>
            <person name="Hitch T.C.A."/>
            <person name="Clavel T."/>
        </authorList>
    </citation>
    <scope>NUCLEOTIDE SEQUENCE [LARGE SCALE GENOMIC DNA]</scope>
    <source>
        <strain evidence="7 8">WCA3-601-WT-6H</strain>
    </source>
</reference>
<proteinExistence type="predicted"/>
<dbReference type="GO" id="GO:0016787">
    <property type="term" value="F:hydrolase activity"/>
    <property type="evidence" value="ECO:0007669"/>
    <property type="project" value="UniProtKB-KW"/>
</dbReference>
<dbReference type="InterPro" id="IPR019307">
    <property type="entry name" value="RNA-bd_AU-1/RNase_E/G"/>
</dbReference>
<evidence type="ECO:0000256" key="1">
    <source>
        <dbReference type="ARBA" id="ARBA00001946"/>
    </source>
</evidence>
<dbReference type="CDD" id="cd04453">
    <property type="entry name" value="S1_RNase_E"/>
    <property type="match status" value="1"/>
</dbReference>
<dbReference type="Pfam" id="PF10150">
    <property type="entry name" value="RNase_E_G"/>
    <property type="match status" value="1"/>
</dbReference>
<dbReference type="GO" id="GO:0003723">
    <property type="term" value="F:RNA binding"/>
    <property type="evidence" value="ECO:0007669"/>
    <property type="project" value="UniProtKB-KW"/>
</dbReference>
<dbReference type="PROSITE" id="PS50126">
    <property type="entry name" value="S1"/>
    <property type="match status" value="1"/>
</dbReference>
<comment type="caution">
    <text evidence="7">The sequence shown here is derived from an EMBL/GenBank/DDBJ whole genome shotgun (WGS) entry which is preliminary data.</text>
</comment>
<dbReference type="AlphaFoldDB" id="A0A6L5YHT2"/>
<dbReference type="PANTHER" id="PTHR30001">
    <property type="entry name" value="RIBONUCLEASE"/>
    <property type="match status" value="1"/>
</dbReference>
<dbReference type="Proteomes" id="UP000476055">
    <property type="component" value="Unassembled WGS sequence"/>
</dbReference>
<accession>A0A6L5YHT2</accession>
<protein>
    <submittedName>
        <fullName evidence="7">Ribonuclease E/G</fullName>
    </submittedName>
</protein>
<dbReference type="SMART" id="SM00316">
    <property type="entry name" value="S1"/>
    <property type="match status" value="1"/>
</dbReference>
<comment type="cofactor">
    <cofactor evidence="1">
        <name>Mg(2+)</name>
        <dbReference type="ChEBI" id="CHEBI:18420"/>
    </cofactor>
</comment>
<dbReference type="PANTHER" id="PTHR30001:SF0">
    <property type="entry name" value="RIBONUCLEASE G"/>
    <property type="match status" value="1"/>
</dbReference>
<dbReference type="InterPro" id="IPR003029">
    <property type="entry name" value="S1_domain"/>
</dbReference>
<dbReference type="RefSeq" id="WP_154495926.1">
    <property type="nucleotide sequence ID" value="NZ_VUMU01000005.1"/>
</dbReference>
<dbReference type="GO" id="GO:0005737">
    <property type="term" value="C:cytoplasm"/>
    <property type="evidence" value="ECO:0007669"/>
    <property type="project" value="TreeGrafter"/>
</dbReference>
<dbReference type="InterPro" id="IPR012340">
    <property type="entry name" value="NA-bd_OB-fold"/>
</dbReference>
<dbReference type="Gene3D" id="2.40.50.140">
    <property type="entry name" value="Nucleic acid-binding proteins"/>
    <property type="match status" value="1"/>
</dbReference>
<sequence>MSRSLTGGRPAREKEINEIRKSTDCTTGKMIFTKLRDKNVALLVNSGGIAAVRVLRSNASKLGGIYLGKIQNVAKNIDACFVEIAPGELCFLPLREAGTAHLTNRQPDGSLKAGDELVVMVTRDAQKTKRASVTTDPSRMKQQLVKNGATHESASEALQSLLNQAIHKVCLTCLLAPSEAIYEALEQLADSSEYSEVLTDDPEIFHKLSESSHPLLQQKSLRLYDDPAISLRLLYSLERGMDEALDTRVWLKCGGYLVIEPTEAMTVIDVNSGKNESKKMGEETYYQVNAEAAEEVARQLRLRNLSGIIIVDFINMAEKENRQKLLEYLKMLTTQDPQHPRIVDMTPLGLVEITRKKSHPTLAEQWEKI</sequence>
<evidence type="ECO:0000313" key="7">
    <source>
        <dbReference type="EMBL" id="MST57779.1"/>
    </source>
</evidence>
<dbReference type="EMBL" id="VUMU01000005">
    <property type="protein sequence ID" value="MST57779.1"/>
    <property type="molecule type" value="Genomic_DNA"/>
</dbReference>
<gene>
    <name evidence="7" type="ORF">FYJ59_05910</name>
</gene>
<keyword evidence="5" id="KW-0694">RNA-binding</keyword>
<feature type="domain" description="S1 motif" evidence="6">
    <location>
        <begin position="63"/>
        <end position="136"/>
    </location>
</feature>
<dbReference type="InterPro" id="IPR004659">
    <property type="entry name" value="RNase_E/G"/>
</dbReference>
<keyword evidence="4" id="KW-0460">Magnesium</keyword>
<dbReference type="SUPFAM" id="SSF50249">
    <property type="entry name" value="Nucleic acid-binding proteins"/>
    <property type="match status" value="1"/>
</dbReference>
<keyword evidence="2" id="KW-0479">Metal-binding</keyword>
<name>A0A6L5YHT2_9FIRM</name>
<evidence type="ECO:0000259" key="6">
    <source>
        <dbReference type="PROSITE" id="PS50126"/>
    </source>
</evidence>
<dbReference type="GO" id="GO:0006364">
    <property type="term" value="P:rRNA processing"/>
    <property type="evidence" value="ECO:0007669"/>
    <property type="project" value="TreeGrafter"/>
</dbReference>
<evidence type="ECO:0000256" key="4">
    <source>
        <dbReference type="ARBA" id="ARBA00022842"/>
    </source>
</evidence>
<evidence type="ECO:0000313" key="8">
    <source>
        <dbReference type="Proteomes" id="UP000476055"/>
    </source>
</evidence>
<dbReference type="GO" id="GO:0004540">
    <property type="term" value="F:RNA nuclease activity"/>
    <property type="evidence" value="ECO:0007669"/>
    <property type="project" value="InterPro"/>
</dbReference>
<keyword evidence="8" id="KW-1185">Reference proteome</keyword>
<evidence type="ECO:0000256" key="3">
    <source>
        <dbReference type="ARBA" id="ARBA00022801"/>
    </source>
</evidence>